<dbReference type="EMBL" id="MU266366">
    <property type="protein sequence ID" value="KAH7927421.1"/>
    <property type="molecule type" value="Genomic_DNA"/>
</dbReference>
<gene>
    <name evidence="1" type="ORF">BV22DRAFT_1031745</name>
</gene>
<keyword evidence="2" id="KW-1185">Reference proteome</keyword>
<organism evidence="1 2">
    <name type="scientific">Leucogyrophana mollusca</name>
    <dbReference type="NCBI Taxonomy" id="85980"/>
    <lineage>
        <taxon>Eukaryota</taxon>
        <taxon>Fungi</taxon>
        <taxon>Dikarya</taxon>
        <taxon>Basidiomycota</taxon>
        <taxon>Agaricomycotina</taxon>
        <taxon>Agaricomycetes</taxon>
        <taxon>Agaricomycetidae</taxon>
        <taxon>Boletales</taxon>
        <taxon>Boletales incertae sedis</taxon>
        <taxon>Leucogyrophana</taxon>
    </lineage>
</organism>
<sequence length="177" mass="20131">MALMAGGWFRTPAKSGFCRFSNPTERTYRGRGTRPLRRRQTRNPAPSGRLGWRRSDSLALLVYPSLSPSSPFLRHPYTLLSKAYVSSCCMLISDTGLRHSKFVGILTYFSLRLFARGGKRTPVRYLYLKTHAYRSLFNLWVEAVEARPAIETCPIRGETWHGWDILPSHGRAHDASA</sequence>
<accession>A0ACB8BQ92</accession>
<evidence type="ECO:0000313" key="1">
    <source>
        <dbReference type="EMBL" id="KAH7927421.1"/>
    </source>
</evidence>
<comment type="caution">
    <text evidence="1">The sequence shown here is derived from an EMBL/GenBank/DDBJ whole genome shotgun (WGS) entry which is preliminary data.</text>
</comment>
<evidence type="ECO:0000313" key="2">
    <source>
        <dbReference type="Proteomes" id="UP000790709"/>
    </source>
</evidence>
<reference evidence="1" key="1">
    <citation type="journal article" date="2021" name="New Phytol.">
        <title>Evolutionary innovations through gain and loss of genes in the ectomycorrhizal Boletales.</title>
        <authorList>
            <person name="Wu G."/>
            <person name="Miyauchi S."/>
            <person name="Morin E."/>
            <person name="Kuo A."/>
            <person name="Drula E."/>
            <person name="Varga T."/>
            <person name="Kohler A."/>
            <person name="Feng B."/>
            <person name="Cao Y."/>
            <person name="Lipzen A."/>
            <person name="Daum C."/>
            <person name="Hundley H."/>
            <person name="Pangilinan J."/>
            <person name="Johnson J."/>
            <person name="Barry K."/>
            <person name="LaButti K."/>
            <person name="Ng V."/>
            <person name="Ahrendt S."/>
            <person name="Min B."/>
            <person name="Choi I.G."/>
            <person name="Park H."/>
            <person name="Plett J.M."/>
            <person name="Magnuson J."/>
            <person name="Spatafora J.W."/>
            <person name="Nagy L.G."/>
            <person name="Henrissat B."/>
            <person name="Grigoriev I.V."/>
            <person name="Yang Z.L."/>
            <person name="Xu J."/>
            <person name="Martin F.M."/>
        </authorList>
    </citation>
    <scope>NUCLEOTIDE SEQUENCE</scope>
    <source>
        <strain evidence="1">KUC20120723A-06</strain>
    </source>
</reference>
<name>A0ACB8BQ92_9AGAM</name>
<dbReference type="Proteomes" id="UP000790709">
    <property type="component" value="Unassembled WGS sequence"/>
</dbReference>
<proteinExistence type="predicted"/>
<protein>
    <submittedName>
        <fullName evidence="1">Uncharacterized protein</fullName>
    </submittedName>
</protein>